<dbReference type="Proteomes" id="UP000285326">
    <property type="component" value="Unassembled WGS sequence"/>
</dbReference>
<sequence>MHEQRQEQRADEGQLKCRRQRQILGDRAQRRGVLALVWVPDTDWSGHGESIDEEWDPEYSSAEGEETGGSRDHDSVRTVQRREGIGDIEVMAKGS</sequence>
<comment type="caution">
    <text evidence="2">The sequence shown here is derived from an EMBL/GenBank/DDBJ whole genome shotgun (WGS) entry which is preliminary data.</text>
</comment>
<reference evidence="2 3" key="1">
    <citation type="journal article" date="2018" name="BMC Genomics">
        <title>Comparative genome analyses reveal sequence features reflecting distinct modes of host-adaptation between dicot and monocot powdery mildew.</title>
        <authorList>
            <person name="Wu Y."/>
            <person name="Ma X."/>
            <person name="Pan Z."/>
            <person name="Kale S.D."/>
            <person name="Song Y."/>
            <person name="King H."/>
            <person name="Zhang Q."/>
            <person name="Presley C."/>
            <person name="Deng X."/>
            <person name="Wei C.I."/>
            <person name="Xiao S."/>
        </authorList>
    </citation>
    <scope>NUCLEOTIDE SEQUENCE [LARGE SCALE GENOMIC DNA]</scope>
    <source>
        <strain evidence="2">UMSG1</strain>
    </source>
</reference>
<organism evidence="2 3">
    <name type="scientific">Golovinomyces cichoracearum</name>
    <dbReference type="NCBI Taxonomy" id="62708"/>
    <lineage>
        <taxon>Eukaryota</taxon>
        <taxon>Fungi</taxon>
        <taxon>Dikarya</taxon>
        <taxon>Ascomycota</taxon>
        <taxon>Pezizomycotina</taxon>
        <taxon>Leotiomycetes</taxon>
        <taxon>Erysiphales</taxon>
        <taxon>Erysiphaceae</taxon>
        <taxon>Golovinomyces</taxon>
    </lineage>
</organism>
<feature type="compositionally biased region" description="Basic and acidic residues" evidence="1">
    <location>
        <begin position="68"/>
        <end position="85"/>
    </location>
</feature>
<accession>A0A420J2M1</accession>
<gene>
    <name evidence="2" type="ORF">GcM1_187014</name>
</gene>
<dbReference type="AlphaFoldDB" id="A0A420J2M1"/>
<dbReference type="EMBL" id="MCBS01018743">
    <property type="protein sequence ID" value="RKF81018.1"/>
    <property type="molecule type" value="Genomic_DNA"/>
</dbReference>
<protein>
    <submittedName>
        <fullName evidence="2">Uncharacterized protein</fullName>
    </submittedName>
</protein>
<name>A0A420J2M1_9PEZI</name>
<feature type="region of interest" description="Disordered" evidence="1">
    <location>
        <begin position="42"/>
        <end position="95"/>
    </location>
</feature>
<evidence type="ECO:0000313" key="2">
    <source>
        <dbReference type="EMBL" id="RKF81018.1"/>
    </source>
</evidence>
<evidence type="ECO:0000256" key="1">
    <source>
        <dbReference type="SAM" id="MobiDB-lite"/>
    </source>
</evidence>
<proteinExistence type="predicted"/>
<evidence type="ECO:0000313" key="3">
    <source>
        <dbReference type="Proteomes" id="UP000285326"/>
    </source>
</evidence>